<reference evidence="3 4" key="1">
    <citation type="submission" date="2019-03" db="EMBL/GenBank/DDBJ databases">
        <title>Single cell metagenomics reveals metabolic interactions within the superorganism composed of flagellate Streblomastix strix and complex community of Bacteroidetes bacteria on its surface.</title>
        <authorList>
            <person name="Treitli S.C."/>
            <person name="Kolisko M."/>
            <person name="Husnik F."/>
            <person name="Keeling P."/>
            <person name="Hampl V."/>
        </authorList>
    </citation>
    <scope>NUCLEOTIDE SEQUENCE [LARGE SCALE GENOMIC DNA]</scope>
    <source>
        <strain evidence="3">ST1C</strain>
    </source>
</reference>
<feature type="compositionally biased region" description="Acidic residues" evidence="1">
    <location>
        <begin position="887"/>
        <end position="898"/>
    </location>
</feature>
<feature type="region of interest" description="Disordered" evidence="1">
    <location>
        <begin position="881"/>
        <end position="913"/>
    </location>
</feature>
<gene>
    <name evidence="3" type="ORF">EZS28_029992</name>
</gene>
<accession>A0A5J4UX42</accession>
<feature type="compositionally biased region" description="Basic and acidic residues" evidence="1">
    <location>
        <begin position="534"/>
        <end position="548"/>
    </location>
</feature>
<feature type="non-terminal residue" evidence="3">
    <location>
        <position position="947"/>
    </location>
</feature>
<evidence type="ECO:0000313" key="4">
    <source>
        <dbReference type="Proteomes" id="UP000324800"/>
    </source>
</evidence>
<evidence type="ECO:0000313" key="3">
    <source>
        <dbReference type="EMBL" id="KAA6374481.1"/>
    </source>
</evidence>
<evidence type="ECO:0000256" key="1">
    <source>
        <dbReference type="SAM" id="MobiDB-lite"/>
    </source>
</evidence>
<feature type="region of interest" description="Disordered" evidence="1">
    <location>
        <begin position="534"/>
        <end position="554"/>
    </location>
</feature>
<keyword evidence="2" id="KW-0812">Transmembrane</keyword>
<dbReference type="EMBL" id="SNRW01011947">
    <property type="protein sequence ID" value="KAA6374481.1"/>
    <property type="molecule type" value="Genomic_DNA"/>
</dbReference>
<organism evidence="3 4">
    <name type="scientific">Streblomastix strix</name>
    <dbReference type="NCBI Taxonomy" id="222440"/>
    <lineage>
        <taxon>Eukaryota</taxon>
        <taxon>Metamonada</taxon>
        <taxon>Preaxostyla</taxon>
        <taxon>Oxymonadida</taxon>
        <taxon>Streblomastigidae</taxon>
        <taxon>Streblomastix</taxon>
    </lineage>
</organism>
<evidence type="ECO:0008006" key="5">
    <source>
        <dbReference type="Google" id="ProtNLM"/>
    </source>
</evidence>
<evidence type="ECO:0000256" key="2">
    <source>
        <dbReference type="SAM" id="Phobius"/>
    </source>
</evidence>
<sequence length="947" mass="105935">MEALLRTLEVTHTIQIPQLYISIQIHIHQIKHINTQSLKTNSQTTLDIKQEEFMDNSLMVVHSTSVIMNSKITANILKMVLMMHIYNGIIIHKIGPQIMQSVVEQDHGDDLEEGTDGCIFNVDQSVDQPQTIEGTKRTIKGALAGNCTDSNGYKITLLNNEHFESVTINKTRDFPVLIKGGAKDEEGNKILTVWGVNTSSARIITLLQGNLTLQNIEFKYFQSSADPEDEQDETIWPWNAIIYAYDPTLSFRILSVDSCIFNGLGSQIPVRRMIYSYYIQKMNLTNCTFHDAYINDSYSVYCQSYSNSEIIIENSTFENINLINSGDGVLYISGSYTNITINGSTFQNVSRDWNIYNARNMTIDTFKESNSTSRKSIYVYFRVNDQFDMSRYIDMKDLKLDEIYISPENKQNVPENEGTEPVQNAIKTIIDDKQESYIIVPINEVYEESNIVITGDKQFILQPTSTSEEEFKPVLQASKSQDSFMTVSVNGKVQIDGFVIVHINEDFEDKPLLETSGESLLQLIGITISPNKRTKDDEGGIHIEESKSPKSSPFLSASGKQVLIENMIMEPTSFIGCSGIVLKGENEEIDHSFILNNSTFHVSNNEQGLQSILNSNGFTVRVFDTAITGLQEPQGIQTKNEDEEEFCQWSTSTVHLKEGDVYFGNTTFSGLGDGALFVGAGAKVTLSEISMLYENKPSGTSGRMKNIQRNIVCDGEIDNKAELQAESESFIEKENDGQYKESINKWILINKETCLLTGSLSEIKTNLLYSPQISSIQAEQLDQSNDISVKIAGSTLIGCKKMLLQLKQKTTDRNEEINTQHFLFEEYSKDWTNDTEVTLEIKYDKLLLKGHVDISVVVEIEKEKYEVADIIEGGSSSTSIEIKEVIPPEDDPTPEDPIDVGPKDEPLEPETSSKGISTGALIGIIVAVVVVVAVAVTISVIVFIYVI</sequence>
<name>A0A5J4UX42_9EUKA</name>
<comment type="caution">
    <text evidence="3">The sequence shown here is derived from an EMBL/GenBank/DDBJ whole genome shotgun (WGS) entry which is preliminary data.</text>
</comment>
<dbReference type="SUPFAM" id="SSF51126">
    <property type="entry name" value="Pectin lyase-like"/>
    <property type="match status" value="2"/>
</dbReference>
<dbReference type="Proteomes" id="UP000324800">
    <property type="component" value="Unassembled WGS sequence"/>
</dbReference>
<dbReference type="AlphaFoldDB" id="A0A5J4UX42"/>
<proteinExistence type="predicted"/>
<protein>
    <recommendedName>
        <fullName evidence="5">Right handed beta helix domain-containing protein</fullName>
    </recommendedName>
</protein>
<dbReference type="InterPro" id="IPR011050">
    <property type="entry name" value="Pectin_lyase_fold/virulence"/>
</dbReference>
<keyword evidence="2" id="KW-1133">Transmembrane helix</keyword>
<keyword evidence="2" id="KW-0472">Membrane</keyword>
<feature type="transmembrane region" description="Helical" evidence="2">
    <location>
        <begin position="920"/>
        <end position="946"/>
    </location>
</feature>